<dbReference type="Gene3D" id="3.40.50.720">
    <property type="entry name" value="NAD(P)-binding Rossmann-like Domain"/>
    <property type="match status" value="1"/>
</dbReference>
<dbReference type="Pfam" id="PF08240">
    <property type="entry name" value="ADH_N"/>
    <property type="match status" value="1"/>
</dbReference>
<name>A0A7I8D665_9BACL</name>
<evidence type="ECO:0000313" key="3">
    <source>
        <dbReference type="EMBL" id="BCJ85648.1"/>
    </source>
</evidence>
<dbReference type="Proteomes" id="UP000593802">
    <property type="component" value="Chromosome"/>
</dbReference>
<evidence type="ECO:0000259" key="2">
    <source>
        <dbReference type="SMART" id="SM00829"/>
    </source>
</evidence>
<sequence>MTEVPKPEVIPGHVLIRVAASSVNPIDIKIRQGFVKGVAPDFPAILHGDVAGVVEEVGEGVTTFRPGDEVYACAGGFKGTGGARADYMLADAALVARKPRSLTMREAAAFPLVSITAWQALIDRDNVRPGQNVLIHAATGGVGHIGIQLAKWAGATVYTTGSSKDKLQTGKELGADFGIKYREETVEEYVKKYTNGNGFDVVFDTVGGDNLDRCYQNQSKAAWKEDPFHMHAIAEYDIIEFSPTKYDPRFSCC</sequence>
<keyword evidence="4" id="KW-1185">Reference proteome</keyword>
<dbReference type="Pfam" id="PF00107">
    <property type="entry name" value="ADH_zinc_N"/>
    <property type="match status" value="1"/>
</dbReference>
<feature type="domain" description="Enoyl reductase (ER)" evidence="2">
    <location>
        <begin position="2"/>
        <end position="248"/>
    </location>
</feature>
<gene>
    <name evidence="3" type="ORF">skT53_06330</name>
</gene>
<dbReference type="KEGG" id="eff:skT53_06330"/>
<organism evidence="3 4">
    <name type="scientific">Effusibacillus dendaii</name>
    <dbReference type="NCBI Taxonomy" id="2743772"/>
    <lineage>
        <taxon>Bacteria</taxon>
        <taxon>Bacillati</taxon>
        <taxon>Bacillota</taxon>
        <taxon>Bacilli</taxon>
        <taxon>Bacillales</taxon>
        <taxon>Alicyclobacillaceae</taxon>
        <taxon>Effusibacillus</taxon>
    </lineage>
</organism>
<dbReference type="EMBL" id="AP023366">
    <property type="protein sequence ID" value="BCJ85648.1"/>
    <property type="molecule type" value="Genomic_DNA"/>
</dbReference>
<dbReference type="GO" id="GO:0016491">
    <property type="term" value="F:oxidoreductase activity"/>
    <property type="evidence" value="ECO:0007669"/>
    <property type="project" value="InterPro"/>
</dbReference>
<dbReference type="InterPro" id="IPR013149">
    <property type="entry name" value="ADH-like_C"/>
</dbReference>
<protein>
    <recommendedName>
        <fullName evidence="2">Enoyl reductase (ER) domain-containing protein</fullName>
    </recommendedName>
</protein>
<dbReference type="Gene3D" id="3.90.180.10">
    <property type="entry name" value="Medium-chain alcohol dehydrogenases, catalytic domain"/>
    <property type="match status" value="1"/>
</dbReference>
<accession>A0A7I8D665</accession>
<dbReference type="PANTHER" id="PTHR44154">
    <property type="entry name" value="QUINONE OXIDOREDUCTASE"/>
    <property type="match status" value="1"/>
</dbReference>
<dbReference type="SUPFAM" id="SSF51735">
    <property type="entry name" value="NAD(P)-binding Rossmann-fold domains"/>
    <property type="match status" value="1"/>
</dbReference>
<dbReference type="InterPro" id="IPR011032">
    <property type="entry name" value="GroES-like_sf"/>
</dbReference>
<evidence type="ECO:0000313" key="4">
    <source>
        <dbReference type="Proteomes" id="UP000593802"/>
    </source>
</evidence>
<dbReference type="PANTHER" id="PTHR44154:SF1">
    <property type="entry name" value="QUINONE OXIDOREDUCTASE"/>
    <property type="match status" value="1"/>
</dbReference>
<proteinExistence type="predicted"/>
<dbReference type="InterPro" id="IPR036291">
    <property type="entry name" value="NAD(P)-bd_dom_sf"/>
</dbReference>
<dbReference type="InterPro" id="IPR051603">
    <property type="entry name" value="Zinc-ADH_QOR/CCCR"/>
</dbReference>
<dbReference type="SMART" id="SM00829">
    <property type="entry name" value="PKS_ER"/>
    <property type="match status" value="1"/>
</dbReference>
<reference evidence="3 4" key="1">
    <citation type="submission" date="2020-08" db="EMBL/GenBank/DDBJ databases">
        <title>Complete Genome Sequence of Effusibacillus dendaii Strain skT53, Isolated from Farmland soil.</title>
        <authorList>
            <person name="Konishi T."/>
            <person name="Kawasaki H."/>
        </authorList>
    </citation>
    <scope>NUCLEOTIDE SEQUENCE [LARGE SCALE GENOMIC DNA]</scope>
    <source>
        <strain evidence="4">skT53</strain>
    </source>
</reference>
<dbReference type="InterPro" id="IPR013154">
    <property type="entry name" value="ADH-like_N"/>
</dbReference>
<dbReference type="AlphaFoldDB" id="A0A7I8D665"/>
<evidence type="ECO:0000256" key="1">
    <source>
        <dbReference type="ARBA" id="ARBA00022857"/>
    </source>
</evidence>
<dbReference type="SUPFAM" id="SSF50129">
    <property type="entry name" value="GroES-like"/>
    <property type="match status" value="1"/>
</dbReference>
<dbReference type="InterPro" id="IPR020843">
    <property type="entry name" value="ER"/>
</dbReference>
<keyword evidence="1" id="KW-0521">NADP</keyword>